<organism evidence="6">
    <name type="scientific">bioreactor metagenome</name>
    <dbReference type="NCBI Taxonomy" id="1076179"/>
    <lineage>
        <taxon>unclassified sequences</taxon>
        <taxon>metagenomes</taxon>
        <taxon>ecological metagenomes</taxon>
    </lineage>
</organism>
<comment type="similarity">
    <text evidence="1">Belongs to the peptidase M42 family.</text>
</comment>
<dbReference type="InterPro" id="IPR051464">
    <property type="entry name" value="Peptidase_M42_aminopept"/>
</dbReference>
<reference evidence="6" key="1">
    <citation type="submission" date="2019-08" db="EMBL/GenBank/DDBJ databases">
        <authorList>
            <person name="Kucharzyk K."/>
            <person name="Murdoch R.W."/>
            <person name="Higgins S."/>
            <person name="Loffler F."/>
        </authorList>
    </citation>
    <scope>NUCLEOTIDE SEQUENCE</scope>
</reference>
<dbReference type="SUPFAM" id="SSF101821">
    <property type="entry name" value="Aminopeptidase/glucanase lid domain"/>
    <property type="match status" value="1"/>
</dbReference>
<sequence length="286" mass="30826">MVQSIRANGTIAIVPMGGWVTSSVPSQPFLIQTRTGERIRAIIASKPPHFKTALEKQNDQVQLEDLVLDVGACSREDVVNLMGIAPGDPVAPQVVSSIDPSTGVIFGKAFDNRLGCVAIMEIMRRLKSEQLPVDVVAALAAQEEIGMRGATVTSQVVKPDFALVFEGSPADDLYFDEHTRQCALKQGVQIRHFDASYVSHRGFIDFAQSLADGSNIRTQHAVRRGGSTNAGKISLTGKAVPCLVLGIPSRFIHTHHNFAALEDLEACVSLAVEVLKKFDPEVICNG</sequence>
<dbReference type="AlphaFoldDB" id="A0A645DYN8"/>
<dbReference type="Pfam" id="PF05343">
    <property type="entry name" value="Peptidase_M42"/>
    <property type="match status" value="1"/>
</dbReference>
<evidence type="ECO:0000256" key="3">
    <source>
        <dbReference type="ARBA" id="ARBA00022670"/>
    </source>
</evidence>
<dbReference type="Gene3D" id="3.40.630.10">
    <property type="entry name" value="Zn peptidases"/>
    <property type="match status" value="1"/>
</dbReference>
<evidence type="ECO:0000313" key="6">
    <source>
        <dbReference type="EMBL" id="MPM94487.1"/>
    </source>
</evidence>
<evidence type="ECO:0000256" key="1">
    <source>
        <dbReference type="ARBA" id="ARBA00006272"/>
    </source>
</evidence>
<dbReference type="EC" id="3.4.11.-" evidence="6"/>
<comment type="caution">
    <text evidence="6">The sequence shown here is derived from an EMBL/GenBank/DDBJ whole genome shotgun (WGS) entry which is preliminary data.</text>
</comment>
<evidence type="ECO:0000256" key="2">
    <source>
        <dbReference type="ARBA" id="ARBA00022438"/>
    </source>
</evidence>
<dbReference type="GO" id="GO:0004177">
    <property type="term" value="F:aminopeptidase activity"/>
    <property type="evidence" value="ECO:0007669"/>
    <property type="project" value="UniProtKB-KW"/>
</dbReference>
<dbReference type="Gene3D" id="2.40.30.40">
    <property type="entry name" value="Peptidase M42, domain 2"/>
    <property type="match status" value="1"/>
</dbReference>
<proteinExistence type="inferred from homology"/>
<evidence type="ECO:0000256" key="5">
    <source>
        <dbReference type="ARBA" id="ARBA00022801"/>
    </source>
</evidence>
<evidence type="ECO:0000256" key="4">
    <source>
        <dbReference type="ARBA" id="ARBA00022723"/>
    </source>
</evidence>
<dbReference type="GO" id="GO:0046872">
    <property type="term" value="F:metal ion binding"/>
    <property type="evidence" value="ECO:0007669"/>
    <property type="project" value="UniProtKB-KW"/>
</dbReference>
<accession>A0A645DYN8</accession>
<keyword evidence="3" id="KW-0645">Protease</keyword>
<dbReference type="GO" id="GO:0006508">
    <property type="term" value="P:proteolysis"/>
    <property type="evidence" value="ECO:0007669"/>
    <property type="project" value="UniProtKB-KW"/>
</dbReference>
<dbReference type="PANTHER" id="PTHR32481">
    <property type="entry name" value="AMINOPEPTIDASE"/>
    <property type="match status" value="1"/>
</dbReference>
<name>A0A645DYN8_9ZZZZ</name>
<keyword evidence="4" id="KW-0479">Metal-binding</keyword>
<keyword evidence="2 6" id="KW-0031">Aminopeptidase</keyword>
<gene>
    <name evidence="6" type="primary">ysdC_40</name>
    <name evidence="6" type="ORF">SDC9_141633</name>
</gene>
<dbReference type="InterPro" id="IPR008007">
    <property type="entry name" value="Peptidase_M42"/>
</dbReference>
<dbReference type="PANTHER" id="PTHR32481:SF0">
    <property type="entry name" value="AMINOPEPTIDASE YPDE-RELATED"/>
    <property type="match status" value="1"/>
</dbReference>
<dbReference type="EMBL" id="VSSQ01041111">
    <property type="protein sequence ID" value="MPM94487.1"/>
    <property type="molecule type" value="Genomic_DNA"/>
</dbReference>
<protein>
    <submittedName>
        <fullName evidence="6">Putative aminopeptidase YsdC</fullName>
        <ecNumber evidence="6">3.4.11.-</ecNumber>
    </submittedName>
</protein>
<dbReference type="SUPFAM" id="SSF53187">
    <property type="entry name" value="Zn-dependent exopeptidases"/>
    <property type="match status" value="1"/>
</dbReference>
<dbReference type="InterPro" id="IPR023367">
    <property type="entry name" value="Peptidase_M42_dom2"/>
</dbReference>
<keyword evidence="5 6" id="KW-0378">Hydrolase</keyword>